<evidence type="ECO:0000313" key="2">
    <source>
        <dbReference type="EMBL" id="MBY6278024.1"/>
    </source>
</evidence>
<evidence type="ECO:0000259" key="1">
    <source>
        <dbReference type="PROSITE" id="PS50943"/>
    </source>
</evidence>
<dbReference type="Proteomes" id="UP000732377">
    <property type="component" value="Unassembled WGS sequence"/>
</dbReference>
<dbReference type="GO" id="GO:0003677">
    <property type="term" value="F:DNA binding"/>
    <property type="evidence" value="ECO:0007669"/>
    <property type="project" value="InterPro"/>
</dbReference>
<feature type="domain" description="HTH cro/C1-type" evidence="1">
    <location>
        <begin position="13"/>
        <end position="68"/>
    </location>
</feature>
<dbReference type="PROSITE" id="PS50943">
    <property type="entry name" value="HTH_CROC1"/>
    <property type="match status" value="1"/>
</dbReference>
<gene>
    <name evidence="2" type="ORF">CWE10_17950</name>
</gene>
<dbReference type="AlphaFoldDB" id="A0A953IC38"/>
<organism evidence="2 3">
    <name type="scientific">Symbiobacterium thermophilum</name>
    <dbReference type="NCBI Taxonomy" id="2734"/>
    <lineage>
        <taxon>Bacteria</taxon>
        <taxon>Bacillati</taxon>
        <taxon>Bacillota</taxon>
        <taxon>Clostridia</taxon>
        <taxon>Eubacteriales</taxon>
        <taxon>Symbiobacteriaceae</taxon>
        <taxon>Symbiobacterium</taxon>
    </lineage>
</organism>
<protein>
    <recommendedName>
        <fullName evidence="1">HTH cro/C1-type domain-containing protein</fullName>
    </recommendedName>
</protein>
<dbReference type="CDD" id="cd00093">
    <property type="entry name" value="HTH_XRE"/>
    <property type="match status" value="1"/>
</dbReference>
<dbReference type="SMART" id="SM00530">
    <property type="entry name" value="HTH_XRE"/>
    <property type="match status" value="1"/>
</dbReference>
<reference evidence="2" key="1">
    <citation type="submission" date="2017-11" db="EMBL/GenBank/DDBJ databases">
        <title>Three new genomes from thermophilic consortium.</title>
        <authorList>
            <person name="Quaggio R."/>
            <person name="Amgarten D."/>
            <person name="Setubal J.C."/>
        </authorList>
    </citation>
    <scope>NUCLEOTIDE SEQUENCE</scope>
    <source>
        <strain evidence="2">ZCTH01-B2</strain>
    </source>
</reference>
<dbReference type="RefSeq" id="WP_273381458.1">
    <property type="nucleotide sequence ID" value="NZ_PIUK01000313.1"/>
</dbReference>
<proteinExistence type="predicted"/>
<dbReference type="InterPro" id="IPR010982">
    <property type="entry name" value="Lambda_DNA-bd_dom_sf"/>
</dbReference>
<dbReference type="Gene3D" id="1.10.260.40">
    <property type="entry name" value="lambda repressor-like DNA-binding domains"/>
    <property type="match status" value="1"/>
</dbReference>
<dbReference type="SUPFAM" id="SSF47413">
    <property type="entry name" value="lambda repressor-like DNA-binding domains"/>
    <property type="match status" value="1"/>
</dbReference>
<dbReference type="EMBL" id="PIUK01000313">
    <property type="protein sequence ID" value="MBY6278024.1"/>
    <property type="molecule type" value="Genomic_DNA"/>
</dbReference>
<dbReference type="InterPro" id="IPR001387">
    <property type="entry name" value="Cro/C1-type_HTH"/>
</dbReference>
<evidence type="ECO:0000313" key="3">
    <source>
        <dbReference type="Proteomes" id="UP000732377"/>
    </source>
</evidence>
<comment type="caution">
    <text evidence="2">The sequence shown here is derived from an EMBL/GenBank/DDBJ whole genome shotgun (WGS) entry which is preliminary data.</text>
</comment>
<sequence>MNKSNPWHIGRRIAALRAAHGDSLRQAAARTGVSHTTIGRLEAGQASASLNSTLRKIAEGYGITVEYLLTGRDPQRDFEGALRRLPPEDRARLYFASPLTRLRLVLRFLMSEYPAEFPEETLAERLCLSVEELRRLAGTGELTLSDDHVAAMAERLEQLTAIPVHWFMAGFNGELSPCIPPERLAAYARIVEKAAVAGIRPDVLDMAIDLLILQHNELAADHQAAARRNG</sequence>
<dbReference type="Pfam" id="PF01381">
    <property type="entry name" value="HTH_3"/>
    <property type="match status" value="1"/>
</dbReference>
<name>A0A953IC38_SYMTR</name>
<accession>A0A953IC38</accession>